<feature type="compositionally biased region" description="Acidic residues" evidence="1">
    <location>
        <begin position="225"/>
        <end position="236"/>
    </location>
</feature>
<comment type="caution">
    <text evidence="3">The sequence shown here is derived from an EMBL/GenBank/DDBJ whole genome shotgun (WGS) entry which is preliminary data.</text>
</comment>
<evidence type="ECO:0000313" key="3">
    <source>
        <dbReference type="EMBL" id="PQO31912.1"/>
    </source>
</evidence>
<feature type="compositionally biased region" description="Low complexity" evidence="1">
    <location>
        <begin position="206"/>
        <end position="224"/>
    </location>
</feature>
<gene>
    <name evidence="3" type="ORF">C5Y83_16785</name>
</gene>
<proteinExistence type="predicted"/>
<name>A0A2S8FIC3_9BACT</name>
<evidence type="ECO:0000256" key="1">
    <source>
        <dbReference type="SAM" id="MobiDB-lite"/>
    </source>
</evidence>
<dbReference type="EMBL" id="PUHY01000012">
    <property type="protein sequence ID" value="PQO31912.1"/>
    <property type="molecule type" value="Genomic_DNA"/>
</dbReference>
<keyword evidence="2" id="KW-0812">Transmembrane</keyword>
<dbReference type="AlphaFoldDB" id="A0A2S8FIC3"/>
<dbReference type="Proteomes" id="UP000238322">
    <property type="component" value="Unassembled WGS sequence"/>
</dbReference>
<evidence type="ECO:0000313" key="4">
    <source>
        <dbReference type="Proteomes" id="UP000238322"/>
    </source>
</evidence>
<organism evidence="3 4">
    <name type="scientific">Blastopirellula marina</name>
    <dbReference type="NCBI Taxonomy" id="124"/>
    <lineage>
        <taxon>Bacteria</taxon>
        <taxon>Pseudomonadati</taxon>
        <taxon>Planctomycetota</taxon>
        <taxon>Planctomycetia</taxon>
        <taxon>Pirellulales</taxon>
        <taxon>Pirellulaceae</taxon>
        <taxon>Blastopirellula</taxon>
    </lineage>
</organism>
<keyword evidence="2" id="KW-1133">Transmembrane helix</keyword>
<evidence type="ECO:0000256" key="2">
    <source>
        <dbReference type="SAM" id="Phobius"/>
    </source>
</evidence>
<accession>A0A2S8FIC3</accession>
<keyword evidence="2" id="KW-0472">Membrane</keyword>
<feature type="transmembrane region" description="Helical" evidence="2">
    <location>
        <begin position="123"/>
        <end position="145"/>
    </location>
</feature>
<feature type="region of interest" description="Disordered" evidence="1">
    <location>
        <begin position="274"/>
        <end position="306"/>
    </location>
</feature>
<protein>
    <submittedName>
        <fullName evidence="3">Uncharacterized protein</fullName>
    </submittedName>
</protein>
<reference evidence="3 4" key="1">
    <citation type="submission" date="2018-02" db="EMBL/GenBank/DDBJ databases">
        <title>Comparative genomes isolates from brazilian mangrove.</title>
        <authorList>
            <person name="Araujo J.E."/>
            <person name="Taketani R.G."/>
            <person name="Silva M.C.P."/>
            <person name="Loureco M.V."/>
            <person name="Andreote F.D."/>
        </authorList>
    </citation>
    <scope>NUCLEOTIDE SEQUENCE [LARGE SCALE GENOMIC DNA]</scope>
    <source>
        <strain evidence="3 4">Hex-1 MGV</strain>
    </source>
</reference>
<feature type="region of interest" description="Disordered" evidence="1">
    <location>
        <begin position="198"/>
        <end position="251"/>
    </location>
</feature>
<sequence>MLLSSCPRCHDSIRIPATAQVKSVVRCPRCREEFPMHEIMDQLPPEAEIVSGPGAIGHTVMPTNLADATEYVLAGEEAREADPDFRFKETGSLKSDVPPMAKIDSSRPPRRPKRPEPNMAAELVKVVVGGLVGLTLAYLIVLWVLKQDPLQLAEKFPAQAYIVFPEQFRTAEMKKYARGDNATPAEEEEEIELTVEKISIDKFPEPETTPAEETADRPPVIEQPPTEEEVVVEEPLEQPAPPREDTSDIEDGPDVLSLEEEISMATQATELLGEIGAQIPPLPGSEPVAPTNVGNVDLSPVDSDEN</sequence>
<feature type="region of interest" description="Disordered" evidence="1">
    <location>
        <begin position="88"/>
        <end position="117"/>
    </location>
</feature>